<comment type="caution">
    <text evidence="3">The sequence shown here is derived from an EMBL/GenBank/DDBJ whole genome shotgun (WGS) entry which is preliminary data.</text>
</comment>
<evidence type="ECO:0000256" key="1">
    <source>
        <dbReference type="ARBA" id="ARBA00023002"/>
    </source>
</evidence>
<keyword evidence="1" id="KW-0560">Oxidoreductase</keyword>
<dbReference type="PANTHER" id="PTHR34598:SF3">
    <property type="entry name" value="OXIDOREDUCTASE AN1597"/>
    <property type="match status" value="1"/>
</dbReference>
<proteinExistence type="inferred from homology"/>
<dbReference type="EMBL" id="MU001498">
    <property type="protein sequence ID" value="KAF2446064.1"/>
    <property type="molecule type" value="Genomic_DNA"/>
</dbReference>
<protein>
    <submittedName>
        <fullName evidence="3">Uncharacterized protein</fullName>
    </submittedName>
</protein>
<dbReference type="OrthoDB" id="412788at2759"/>
<comment type="similarity">
    <text evidence="2">Belongs to the asaB hydroxylase/desaturase family.</text>
</comment>
<sequence length="305" mass="34835">MAEASICFLARDELYKTAKPYAIQYEPHGDVPQTNVIQEMVNNIPVRDLRPLKETLTLKNDGVIVRDLNVQMMYEDFANPTTVQNVYLAKVQDLLREALGTPNVAILEYLVRRRDTSFPLSPGTEYEFAQPVPNAHIDFSPKGISDIVIDRYGKERGQQLLKHHYKIVNVWKPLFGPLLDWPLVFCRLSSTEPDDIEVMDNVFPNVIEESINIHYSTQQDWCYLDRQMDTEAIIFQGGDSKLGVCGGVPHCSFQDKRQGPSVRPRESVEVRALVFYTDELLDLHRVVPSRLHGPKSTYVQDSSRA</sequence>
<evidence type="ECO:0000256" key="2">
    <source>
        <dbReference type="ARBA" id="ARBA00023604"/>
    </source>
</evidence>
<organism evidence="3 4">
    <name type="scientific">Karstenula rhodostoma CBS 690.94</name>
    <dbReference type="NCBI Taxonomy" id="1392251"/>
    <lineage>
        <taxon>Eukaryota</taxon>
        <taxon>Fungi</taxon>
        <taxon>Dikarya</taxon>
        <taxon>Ascomycota</taxon>
        <taxon>Pezizomycotina</taxon>
        <taxon>Dothideomycetes</taxon>
        <taxon>Pleosporomycetidae</taxon>
        <taxon>Pleosporales</taxon>
        <taxon>Massarineae</taxon>
        <taxon>Didymosphaeriaceae</taxon>
        <taxon>Karstenula</taxon>
    </lineage>
</organism>
<accession>A0A9P4PJ74</accession>
<dbReference type="Proteomes" id="UP000799764">
    <property type="component" value="Unassembled WGS sequence"/>
</dbReference>
<reference evidence="3" key="1">
    <citation type="journal article" date="2020" name="Stud. Mycol.">
        <title>101 Dothideomycetes genomes: a test case for predicting lifestyles and emergence of pathogens.</title>
        <authorList>
            <person name="Haridas S."/>
            <person name="Albert R."/>
            <person name="Binder M."/>
            <person name="Bloem J."/>
            <person name="Labutti K."/>
            <person name="Salamov A."/>
            <person name="Andreopoulos B."/>
            <person name="Baker S."/>
            <person name="Barry K."/>
            <person name="Bills G."/>
            <person name="Bluhm B."/>
            <person name="Cannon C."/>
            <person name="Castanera R."/>
            <person name="Culley D."/>
            <person name="Daum C."/>
            <person name="Ezra D."/>
            <person name="Gonzalez J."/>
            <person name="Henrissat B."/>
            <person name="Kuo A."/>
            <person name="Liang C."/>
            <person name="Lipzen A."/>
            <person name="Lutzoni F."/>
            <person name="Magnuson J."/>
            <person name="Mondo S."/>
            <person name="Nolan M."/>
            <person name="Ohm R."/>
            <person name="Pangilinan J."/>
            <person name="Park H.-J."/>
            <person name="Ramirez L."/>
            <person name="Alfaro M."/>
            <person name="Sun H."/>
            <person name="Tritt A."/>
            <person name="Yoshinaga Y."/>
            <person name="Zwiers L.-H."/>
            <person name="Turgeon B."/>
            <person name="Goodwin S."/>
            <person name="Spatafora J."/>
            <person name="Crous P."/>
            <person name="Grigoriev I."/>
        </authorList>
    </citation>
    <scope>NUCLEOTIDE SEQUENCE</scope>
    <source>
        <strain evidence="3">CBS 690.94</strain>
    </source>
</reference>
<evidence type="ECO:0000313" key="3">
    <source>
        <dbReference type="EMBL" id="KAF2446064.1"/>
    </source>
</evidence>
<keyword evidence="4" id="KW-1185">Reference proteome</keyword>
<name>A0A9P4PJ74_9PLEO</name>
<dbReference type="PANTHER" id="PTHR34598">
    <property type="entry name" value="BLL6449 PROTEIN"/>
    <property type="match status" value="1"/>
</dbReference>
<dbReference type="GO" id="GO:0016491">
    <property type="term" value="F:oxidoreductase activity"/>
    <property type="evidence" value="ECO:0007669"/>
    <property type="project" value="UniProtKB-KW"/>
</dbReference>
<dbReference type="NCBIfam" id="NF041278">
    <property type="entry name" value="CmcJ_NvfI_EfuI"/>
    <property type="match status" value="1"/>
</dbReference>
<gene>
    <name evidence="3" type="ORF">P171DRAFT_483444</name>
</gene>
<dbReference type="InterPro" id="IPR044053">
    <property type="entry name" value="AsaB-like"/>
</dbReference>
<dbReference type="AlphaFoldDB" id="A0A9P4PJ74"/>
<evidence type="ECO:0000313" key="4">
    <source>
        <dbReference type="Proteomes" id="UP000799764"/>
    </source>
</evidence>